<accession>A0A931IH45</accession>
<organism evidence="2 3">
    <name type="scientific">Nocardia bovistercoris</name>
    <dbReference type="NCBI Taxonomy" id="2785916"/>
    <lineage>
        <taxon>Bacteria</taxon>
        <taxon>Bacillati</taxon>
        <taxon>Actinomycetota</taxon>
        <taxon>Actinomycetes</taxon>
        <taxon>Mycobacteriales</taxon>
        <taxon>Nocardiaceae</taxon>
        <taxon>Nocardia</taxon>
    </lineage>
</organism>
<feature type="transmembrane region" description="Helical" evidence="1">
    <location>
        <begin position="113"/>
        <end position="133"/>
    </location>
</feature>
<dbReference type="AlphaFoldDB" id="A0A931IH45"/>
<gene>
    <name evidence="2" type="ORF">IT779_33870</name>
</gene>
<proteinExistence type="predicted"/>
<name>A0A931IH45_9NOCA</name>
<keyword evidence="1" id="KW-1133">Transmembrane helix</keyword>
<sequence length="154" mass="16643">MTVAIDDWNLFGLAHCGDDLSPLQPLRLRYVNNSGLSGGQVERSPENLMSGCVSAVLALCVLPLDNVREPVARVASYLDTARTFSARRPRGKSAGRQFEALGEFVSSQPGIGVWLRFHVFVSPIAFVLNAFALSRAIMTHGAKCQSAKPQVSRG</sequence>
<evidence type="ECO:0000256" key="1">
    <source>
        <dbReference type="SAM" id="Phobius"/>
    </source>
</evidence>
<evidence type="ECO:0000313" key="3">
    <source>
        <dbReference type="Proteomes" id="UP000655751"/>
    </source>
</evidence>
<evidence type="ECO:0000313" key="2">
    <source>
        <dbReference type="EMBL" id="MBH0781271.1"/>
    </source>
</evidence>
<comment type="caution">
    <text evidence="2">The sequence shown here is derived from an EMBL/GenBank/DDBJ whole genome shotgun (WGS) entry which is preliminary data.</text>
</comment>
<reference evidence="2" key="1">
    <citation type="submission" date="2020-11" db="EMBL/GenBank/DDBJ databases">
        <title>Nocardia NEAU-351.nov., a novel actinomycete isolated from the cow dung.</title>
        <authorList>
            <person name="Zhang X."/>
        </authorList>
    </citation>
    <scope>NUCLEOTIDE SEQUENCE</scope>
    <source>
        <strain evidence="2">NEAU-351</strain>
    </source>
</reference>
<keyword evidence="3" id="KW-1185">Reference proteome</keyword>
<protein>
    <submittedName>
        <fullName evidence="2">Uncharacterized protein</fullName>
    </submittedName>
</protein>
<dbReference type="EMBL" id="JADMLG010000022">
    <property type="protein sequence ID" value="MBH0781271.1"/>
    <property type="molecule type" value="Genomic_DNA"/>
</dbReference>
<keyword evidence="1" id="KW-0472">Membrane</keyword>
<keyword evidence="1" id="KW-0812">Transmembrane</keyword>
<dbReference type="Proteomes" id="UP000655751">
    <property type="component" value="Unassembled WGS sequence"/>
</dbReference>